<evidence type="ECO:0000256" key="5">
    <source>
        <dbReference type="ARBA" id="ARBA00023136"/>
    </source>
</evidence>
<feature type="transmembrane region" description="Helical" evidence="6">
    <location>
        <begin position="217"/>
        <end position="236"/>
    </location>
</feature>
<feature type="transmembrane region" description="Helical" evidence="6">
    <location>
        <begin position="24"/>
        <end position="42"/>
    </location>
</feature>
<feature type="transmembrane region" description="Helical" evidence="6">
    <location>
        <begin position="377"/>
        <end position="399"/>
    </location>
</feature>
<feature type="transmembrane region" description="Helical" evidence="6">
    <location>
        <begin position="346"/>
        <end position="365"/>
    </location>
</feature>
<dbReference type="InterPro" id="IPR020846">
    <property type="entry name" value="MFS_dom"/>
</dbReference>
<feature type="transmembrane region" description="Helical" evidence="6">
    <location>
        <begin position="288"/>
        <end position="306"/>
    </location>
</feature>
<evidence type="ECO:0000259" key="7">
    <source>
        <dbReference type="PROSITE" id="PS50850"/>
    </source>
</evidence>
<feature type="transmembrane region" description="Helical" evidence="6">
    <location>
        <begin position="148"/>
        <end position="173"/>
    </location>
</feature>
<keyword evidence="2" id="KW-1003">Cell membrane</keyword>
<dbReference type="SUPFAM" id="SSF103473">
    <property type="entry name" value="MFS general substrate transporter"/>
    <property type="match status" value="1"/>
</dbReference>
<dbReference type="PANTHER" id="PTHR43124:SF3">
    <property type="entry name" value="CHLORAMPHENICOL EFFLUX PUMP RV0191"/>
    <property type="match status" value="1"/>
</dbReference>
<evidence type="ECO:0000256" key="1">
    <source>
        <dbReference type="ARBA" id="ARBA00004651"/>
    </source>
</evidence>
<keyword evidence="4 6" id="KW-1133">Transmembrane helix</keyword>
<feature type="domain" description="Major facilitator superfamily (MFS) profile" evidence="7">
    <location>
        <begin position="22"/>
        <end position="403"/>
    </location>
</feature>
<dbReference type="InterPro" id="IPR011701">
    <property type="entry name" value="MFS"/>
</dbReference>
<comment type="subcellular location">
    <subcellularLocation>
        <location evidence="1">Cell membrane</location>
        <topology evidence="1">Multi-pass membrane protein</topology>
    </subcellularLocation>
</comment>
<feature type="transmembrane region" description="Helical" evidence="6">
    <location>
        <begin position="256"/>
        <end position="276"/>
    </location>
</feature>
<feature type="transmembrane region" description="Helical" evidence="6">
    <location>
        <begin position="312"/>
        <end position="334"/>
    </location>
</feature>
<keyword evidence="5 6" id="KW-0472">Membrane</keyword>
<keyword evidence="3 6" id="KW-0812">Transmembrane</keyword>
<dbReference type="AlphaFoldDB" id="A0A0D6JQM0"/>
<dbReference type="Pfam" id="PF07690">
    <property type="entry name" value="MFS_1"/>
    <property type="match status" value="1"/>
</dbReference>
<feature type="transmembrane region" description="Helical" evidence="6">
    <location>
        <begin position="54"/>
        <end position="78"/>
    </location>
</feature>
<evidence type="ECO:0000313" key="8">
    <source>
        <dbReference type="EMBL" id="CQR50154.1"/>
    </source>
</evidence>
<evidence type="ECO:0000256" key="2">
    <source>
        <dbReference type="ARBA" id="ARBA00022475"/>
    </source>
</evidence>
<reference evidence="9" key="1">
    <citation type="submission" date="2015-03" db="EMBL/GenBank/DDBJ databases">
        <authorList>
            <person name="Urmite Genomes"/>
        </authorList>
    </citation>
    <scope>NUCLEOTIDE SEQUENCE [LARGE SCALE GENOMIC DNA]</scope>
    <source>
        <strain evidence="9">Arc-Hr</strain>
    </source>
</reference>
<dbReference type="PROSITE" id="PS50850">
    <property type="entry name" value="MFS"/>
    <property type="match status" value="1"/>
</dbReference>
<dbReference type="InterPro" id="IPR036259">
    <property type="entry name" value="MFS_trans_sf"/>
</dbReference>
<protein>
    <submittedName>
        <fullName evidence="8">Putative sulfoacetate transporter SauU</fullName>
    </submittedName>
</protein>
<name>A0A0D6JQM0_9EURY</name>
<dbReference type="EMBL" id="CSTE01000002">
    <property type="protein sequence ID" value="CQR50154.1"/>
    <property type="molecule type" value="Genomic_DNA"/>
</dbReference>
<sequence length="413" mass="42588">MWSRVGFATLDTAATESGVVTRRLFGTLCGLVFLVNFGRVAFPPLVETLQTQFSVGPATIGVVTSLVWLGTAIPRIPVGYLLTRVSRSKVVLGSGTLLVVAAAFTASATSVLTLQIGAFGLGLASGAYFVSATPLVGELFPERVGRMVGIHGAASQVAAVVAAPVVVFILASYSWRETFWVLAAAGALVTLLLYAVSRDGSAGAGTGADRDFSAALGHWKLILTGILLIAPAGFVWQGLFNFLVSYMTQAKAFDAATASTMLTIVFAAGVPAFSLSGRLADNLPHVPYIFGLLVAFIGALVALTYAQGFVAVAVVVAVLGYVVHSLFPALDTFMLSSLPSDARGSAYAVFSGAALLLEANGSGAVGFLTEANYAFEAVFRTLAGGLAVFVAALAVLYAVNRLPGVDRTEPSSA</sequence>
<accession>A0A0D6JQM0</accession>
<dbReference type="Gene3D" id="1.20.1250.20">
    <property type="entry name" value="MFS general substrate transporter like domains"/>
    <property type="match status" value="2"/>
</dbReference>
<dbReference type="GO" id="GO:0005886">
    <property type="term" value="C:plasma membrane"/>
    <property type="evidence" value="ECO:0007669"/>
    <property type="project" value="UniProtKB-SubCell"/>
</dbReference>
<evidence type="ECO:0000256" key="6">
    <source>
        <dbReference type="SAM" id="Phobius"/>
    </source>
</evidence>
<dbReference type="GO" id="GO:0022857">
    <property type="term" value="F:transmembrane transporter activity"/>
    <property type="evidence" value="ECO:0007669"/>
    <property type="project" value="InterPro"/>
</dbReference>
<feature type="transmembrane region" description="Helical" evidence="6">
    <location>
        <begin position="179"/>
        <end position="196"/>
    </location>
</feature>
<feature type="transmembrane region" description="Helical" evidence="6">
    <location>
        <begin position="114"/>
        <end position="136"/>
    </location>
</feature>
<evidence type="ECO:0000256" key="3">
    <source>
        <dbReference type="ARBA" id="ARBA00022692"/>
    </source>
</evidence>
<dbReference type="Proteomes" id="UP000198902">
    <property type="component" value="Unassembled WGS sequence"/>
</dbReference>
<evidence type="ECO:0000256" key="4">
    <source>
        <dbReference type="ARBA" id="ARBA00022989"/>
    </source>
</evidence>
<dbReference type="PANTHER" id="PTHR43124">
    <property type="entry name" value="PURINE EFFLUX PUMP PBUE"/>
    <property type="match status" value="1"/>
</dbReference>
<evidence type="ECO:0000313" key="9">
    <source>
        <dbReference type="Proteomes" id="UP000198902"/>
    </source>
</evidence>
<dbReference type="InterPro" id="IPR050189">
    <property type="entry name" value="MFS_Efflux_Transporters"/>
</dbReference>
<organism evidence="8 9">
    <name type="scientific">Haloferax massiliensis</name>
    <dbReference type="NCBI Taxonomy" id="1476858"/>
    <lineage>
        <taxon>Archaea</taxon>
        <taxon>Methanobacteriati</taxon>
        <taxon>Methanobacteriota</taxon>
        <taxon>Stenosarchaea group</taxon>
        <taxon>Halobacteria</taxon>
        <taxon>Halobacteriales</taxon>
        <taxon>Haloferacaceae</taxon>
        <taxon>Haloferax</taxon>
    </lineage>
</organism>
<keyword evidence="9" id="KW-1185">Reference proteome</keyword>
<proteinExistence type="predicted"/>
<feature type="transmembrane region" description="Helical" evidence="6">
    <location>
        <begin position="90"/>
        <end position="108"/>
    </location>
</feature>
<gene>
    <name evidence="8" type="primary">sauU_1</name>
    <name evidence="8" type="ORF">BN996_01631</name>
</gene>